<dbReference type="InterPro" id="IPR042099">
    <property type="entry name" value="ANL_N_sf"/>
</dbReference>
<dbReference type="Pfam" id="PF00501">
    <property type="entry name" value="AMP-binding"/>
    <property type="match status" value="1"/>
</dbReference>
<dbReference type="InterPro" id="IPR025110">
    <property type="entry name" value="AMP-bd_C"/>
</dbReference>
<reference evidence="3" key="1">
    <citation type="journal article" date="2018" name="Genome Biol. Evol.">
        <title>Genomics and development of Lentinus tigrinus, a white-rot wood-decaying mushroom with dimorphic fruiting bodies.</title>
        <authorList>
            <person name="Wu B."/>
            <person name="Xu Z."/>
            <person name="Knudson A."/>
            <person name="Carlson A."/>
            <person name="Chen N."/>
            <person name="Kovaka S."/>
            <person name="LaButti K."/>
            <person name="Lipzen A."/>
            <person name="Pennachio C."/>
            <person name="Riley R."/>
            <person name="Schakwitz W."/>
            <person name="Umezawa K."/>
            <person name="Ohm R.A."/>
            <person name="Grigoriev I.V."/>
            <person name="Nagy L.G."/>
            <person name="Gibbons J."/>
            <person name="Hibbett D."/>
        </authorList>
    </citation>
    <scope>NUCLEOTIDE SEQUENCE [LARGE SCALE GENOMIC DNA]</scope>
    <source>
        <strain evidence="3">ALCF2SS1-6</strain>
    </source>
</reference>
<dbReference type="AlphaFoldDB" id="A0A5C2SEG9"/>
<evidence type="ECO:0000313" key="4">
    <source>
        <dbReference type="Proteomes" id="UP000313359"/>
    </source>
</evidence>
<dbReference type="InterPro" id="IPR000873">
    <property type="entry name" value="AMP-dep_synth/lig_dom"/>
</dbReference>
<dbReference type="PANTHER" id="PTHR24096:SF422">
    <property type="entry name" value="BCDNA.GH02901"/>
    <property type="match status" value="1"/>
</dbReference>
<dbReference type="PROSITE" id="PS00455">
    <property type="entry name" value="AMP_BINDING"/>
    <property type="match status" value="1"/>
</dbReference>
<sequence length="572" mass="63439">MTEFQGEPMLPVQDDLTIEQFILDGQHPTRPRWYGQRPVLVEEDTGREVSSDELRARIHGLTNALKIRWDIGHDDVVCIYSPNHIDYLVALWAVHRLGGIVSTSNPMYTMDELTYQLRLVKPRMLMVHPSVLPVALKGAQAVGMPLDRIVLFEPLSGSPHQNIQNLVDFGLREVQQYTPLRLGPGQAKKLALLLLSSGTTGKPKAVMISHYSINVNIVQIAQHLRLNDETVPMDSKLYRPGSVTLAIIPFYHAYGMHKLLFGSIFFGSTVVISPKFALERTLQSIQRYKVTHLCTVPPQVLLLCKSPIVAKYDLSSVYFLQCGGSPLSAELQESIVRILPKCTIGQGYGMTEAATGITYCQTDGRLRAPGSVLLPGIVARVVKADGSLAGYNEPGELYLKTPSASLGYLNNPTATAETFVDGWIRTGDEVVVDERKEVLVVDRIKELIKVRGFQVAPSELEGHLLDHADVVDVCVIGIPDDYSVELPFAFVVLSPRAQERIKGSLEETSRARQEIMKHVSDHKAAYKRLAGIQFVDAVSKNPSGKLLRRVLREEAKELLKRGQLVVTTKSKL</sequence>
<dbReference type="PANTHER" id="PTHR24096">
    <property type="entry name" value="LONG-CHAIN-FATTY-ACID--COA LIGASE"/>
    <property type="match status" value="1"/>
</dbReference>
<dbReference type="InterPro" id="IPR045851">
    <property type="entry name" value="AMP-bd_C_sf"/>
</dbReference>
<evidence type="ECO:0000259" key="1">
    <source>
        <dbReference type="Pfam" id="PF00501"/>
    </source>
</evidence>
<proteinExistence type="predicted"/>
<dbReference type="Proteomes" id="UP000313359">
    <property type="component" value="Unassembled WGS sequence"/>
</dbReference>
<gene>
    <name evidence="3" type="ORF">L227DRAFT_600122</name>
</gene>
<accession>A0A5C2SEG9</accession>
<feature type="domain" description="AMP-dependent synthetase/ligase" evidence="1">
    <location>
        <begin position="34"/>
        <end position="409"/>
    </location>
</feature>
<organism evidence="3 4">
    <name type="scientific">Lentinus tigrinus ALCF2SS1-6</name>
    <dbReference type="NCBI Taxonomy" id="1328759"/>
    <lineage>
        <taxon>Eukaryota</taxon>
        <taxon>Fungi</taxon>
        <taxon>Dikarya</taxon>
        <taxon>Basidiomycota</taxon>
        <taxon>Agaricomycotina</taxon>
        <taxon>Agaricomycetes</taxon>
        <taxon>Polyporales</taxon>
        <taxon>Polyporaceae</taxon>
        <taxon>Lentinus</taxon>
    </lineage>
</organism>
<dbReference type="Pfam" id="PF13193">
    <property type="entry name" value="AMP-binding_C"/>
    <property type="match status" value="1"/>
</dbReference>
<dbReference type="InterPro" id="IPR020845">
    <property type="entry name" value="AMP-binding_CS"/>
</dbReference>
<dbReference type="GO" id="GO:0016405">
    <property type="term" value="F:CoA-ligase activity"/>
    <property type="evidence" value="ECO:0007669"/>
    <property type="project" value="TreeGrafter"/>
</dbReference>
<evidence type="ECO:0000313" key="3">
    <source>
        <dbReference type="EMBL" id="RPD61668.1"/>
    </source>
</evidence>
<name>A0A5C2SEG9_9APHY</name>
<keyword evidence="4" id="KW-1185">Reference proteome</keyword>
<dbReference type="Gene3D" id="3.30.300.30">
    <property type="match status" value="1"/>
</dbReference>
<dbReference type="EMBL" id="ML122261">
    <property type="protein sequence ID" value="RPD61668.1"/>
    <property type="molecule type" value="Genomic_DNA"/>
</dbReference>
<dbReference type="STRING" id="1328759.A0A5C2SEG9"/>
<feature type="domain" description="AMP-binding enzyme C-terminal" evidence="2">
    <location>
        <begin position="459"/>
        <end position="545"/>
    </location>
</feature>
<dbReference type="Gene3D" id="3.40.50.12780">
    <property type="entry name" value="N-terminal domain of ligase-like"/>
    <property type="match status" value="1"/>
</dbReference>
<dbReference type="SUPFAM" id="SSF56801">
    <property type="entry name" value="Acetyl-CoA synthetase-like"/>
    <property type="match status" value="1"/>
</dbReference>
<evidence type="ECO:0000259" key="2">
    <source>
        <dbReference type="Pfam" id="PF13193"/>
    </source>
</evidence>
<dbReference type="OrthoDB" id="6509636at2759"/>
<protein>
    <submittedName>
        <fullName evidence="3">Acetyl-CoA synthetase-like protein</fullName>
    </submittedName>
</protein>